<feature type="region of interest" description="Disordered" evidence="1">
    <location>
        <begin position="312"/>
        <end position="366"/>
    </location>
</feature>
<evidence type="ECO:0000256" key="1">
    <source>
        <dbReference type="SAM" id="MobiDB-lite"/>
    </source>
</evidence>
<name>A0A8H3A7U1_9AGAM</name>
<organism evidence="3 4">
    <name type="scientific">Rhizoctonia solani</name>
    <dbReference type="NCBI Taxonomy" id="456999"/>
    <lineage>
        <taxon>Eukaryota</taxon>
        <taxon>Fungi</taxon>
        <taxon>Dikarya</taxon>
        <taxon>Basidiomycota</taxon>
        <taxon>Agaricomycotina</taxon>
        <taxon>Agaricomycetes</taxon>
        <taxon>Cantharellales</taxon>
        <taxon>Ceratobasidiaceae</taxon>
        <taxon>Rhizoctonia</taxon>
    </lineage>
</organism>
<dbReference type="PROSITE" id="PS51257">
    <property type="entry name" value="PROKAR_LIPOPROTEIN"/>
    <property type="match status" value="1"/>
</dbReference>
<protein>
    <submittedName>
        <fullName evidence="3">Uncharacterized protein</fullName>
    </submittedName>
</protein>
<comment type="caution">
    <text evidence="3">The sequence shown here is derived from an EMBL/GenBank/DDBJ whole genome shotgun (WGS) entry which is preliminary data.</text>
</comment>
<dbReference type="Proteomes" id="UP000663843">
    <property type="component" value="Unassembled WGS sequence"/>
</dbReference>
<feature type="compositionally biased region" description="Basic and acidic residues" evidence="1">
    <location>
        <begin position="459"/>
        <end position="469"/>
    </location>
</feature>
<feature type="compositionally biased region" description="Polar residues" evidence="1">
    <location>
        <begin position="317"/>
        <end position="341"/>
    </location>
</feature>
<reference evidence="3" key="1">
    <citation type="submission" date="2021-01" db="EMBL/GenBank/DDBJ databases">
        <authorList>
            <person name="Kaushik A."/>
        </authorList>
    </citation>
    <scope>NUCLEOTIDE SEQUENCE</scope>
    <source>
        <strain evidence="3">AG2-2IIIB</strain>
    </source>
</reference>
<keyword evidence="2" id="KW-1133">Transmembrane helix</keyword>
<evidence type="ECO:0000313" key="3">
    <source>
        <dbReference type="EMBL" id="CAE6395522.1"/>
    </source>
</evidence>
<keyword evidence="2" id="KW-0812">Transmembrane</keyword>
<feature type="compositionally biased region" description="Polar residues" evidence="1">
    <location>
        <begin position="495"/>
        <end position="507"/>
    </location>
</feature>
<dbReference type="AlphaFoldDB" id="A0A8H3A7U1"/>
<keyword evidence="2" id="KW-0472">Membrane</keyword>
<dbReference type="EMBL" id="CAJMWT010001363">
    <property type="protein sequence ID" value="CAE6395522.1"/>
    <property type="molecule type" value="Genomic_DNA"/>
</dbReference>
<feature type="compositionally biased region" description="Polar residues" evidence="1">
    <location>
        <begin position="420"/>
        <end position="441"/>
    </location>
</feature>
<feature type="transmembrane region" description="Helical" evidence="2">
    <location>
        <begin position="280"/>
        <end position="304"/>
    </location>
</feature>
<evidence type="ECO:0000313" key="4">
    <source>
        <dbReference type="Proteomes" id="UP000663843"/>
    </source>
</evidence>
<accession>A0A8H3A7U1</accession>
<sequence length="507" mass="55290">MAVERCDSGWDHLGKGEHAAHSFWSSLSCFFCLVSCLKLLYEKGLFYYRDFMHRLTIKSNVPQLLCLDLHDATIRQTHHLYDQATTPTFFPYLVLGGVVGNQCIRSTAFSKLFFWVITERLKVDVNSGHKAQRPIKPALSSTYNGVFVRGQLPRSMPNGLLCIDVAGCDLVSASLRSSCHTALGGTFKLGIICPSKPAHAVIPKSSCCTLSGARNRHLSSFVESATGLITLCLCFIPTSAAPIAELVQIPDLVYLIRQPGGHNLHLLRRATSIHDARWRAMVIGGTIGSTAGAAILGIGIYLLFRARRRRTTDHSRSGSQPIEMQPTRSFRARTSNLTQVPRSRPPARAQTHDTSGGPSSWVAKTPRTPSLASLELQPRLSHPRDINRATHIRASTGSQFTEHFEPVLGSHRRFSGGPSTGDNSQSPGTTTHHLQGSTDPQGSGERTEPPIINTSIPEQLHERFGRPRSESQLTAPLPPGAAAPVESVGNYTPPEASTTPHSRIQLS</sequence>
<feature type="region of interest" description="Disordered" evidence="1">
    <location>
        <begin position="409"/>
        <end position="507"/>
    </location>
</feature>
<evidence type="ECO:0000256" key="2">
    <source>
        <dbReference type="SAM" id="Phobius"/>
    </source>
</evidence>
<gene>
    <name evidence="3" type="ORF">RDB_LOCUS33214</name>
</gene>
<feature type="transmembrane region" description="Helical" evidence="2">
    <location>
        <begin position="221"/>
        <end position="244"/>
    </location>
</feature>
<proteinExistence type="predicted"/>
<feature type="transmembrane region" description="Helical" evidence="2">
    <location>
        <begin position="23"/>
        <end position="41"/>
    </location>
</feature>
<dbReference type="OrthoDB" id="10263003at2759"/>